<dbReference type="GO" id="GO:0033916">
    <property type="term" value="F:beta-agarase activity"/>
    <property type="evidence" value="ECO:0007669"/>
    <property type="project" value="UniProtKB-EC"/>
</dbReference>
<accession>A0A5B1CMG2</accession>
<dbReference type="RefSeq" id="WP_162273158.1">
    <property type="nucleotide sequence ID" value="NZ_LWSK01000003.1"/>
</dbReference>
<dbReference type="EMBL" id="VRLW01000001">
    <property type="protein sequence ID" value="KAA1261095.1"/>
    <property type="molecule type" value="Genomic_DNA"/>
</dbReference>
<dbReference type="InterPro" id="IPR045474">
    <property type="entry name" value="GEVED"/>
</dbReference>
<dbReference type="PROSITE" id="PS51762">
    <property type="entry name" value="GH16_2"/>
    <property type="match status" value="1"/>
</dbReference>
<evidence type="ECO:0000313" key="4">
    <source>
        <dbReference type="EMBL" id="KAA1261095.1"/>
    </source>
</evidence>
<dbReference type="EC" id="3.2.1.81" evidence="4"/>
<dbReference type="InterPro" id="IPR013320">
    <property type="entry name" value="ConA-like_dom_sf"/>
</dbReference>
<dbReference type="SUPFAM" id="SSF49899">
    <property type="entry name" value="Concanavalin A-like lectins/glucanases"/>
    <property type="match status" value="1"/>
</dbReference>
<dbReference type="InterPro" id="IPR000757">
    <property type="entry name" value="Beta-glucanase-like"/>
</dbReference>
<evidence type="ECO:0000256" key="2">
    <source>
        <dbReference type="SAM" id="MobiDB-lite"/>
    </source>
</evidence>
<dbReference type="Proteomes" id="UP000322699">
    <property type="component" value="Unassembled WGS sequence"/>
</dbReference>
<dbReference type="InterPro" id="IPR018247">
    <property type="entry name" value="EF_Hand_1_Ca_BS"/>
</dbReference>
<dbReference type="InterPro" id="IPR036439">
    <property type="entry name" value="Dockerin_dom_sf"/>
</dbReference>
<feature type="compositionally biased region" description="Acidic residues" evidence="2">
    <location>
        <begin position="517"/>
        <end position="528"/>
    </location>
</feature>
<dbReference type="Pfam" id="PF00722">
    <property type="entry name" value="Glyco_hydro_16"/>
    <property type="match status" value="1"/>
</dbReference>
<feature type="domain" description="GH16" evidence="3">
    <location>
        <begin position="46"/>
        <end position="375"/>
    </location>
</feature>
<evidence type="ECO:0000256" key="1">
    <source>
        <dbReference type="ARBA" id="ARBA00006865"/>
    </source>
</evidence>
<evidence type="ECO:0000259" key="3">
    <source>
        <dbReference type="PROSITE" id="PS51762"/>
    </source>
</evidence>
<name>A0A5B1CMG2_9BACT</name>
<dbReference type="GO" id="GO:0000272">
    <property type="term" value="P:polysaccharide catabolic process"/>
    <property type="evidence" value="ECO:0007669"/>
    <property type="project" value="InterPro"/>
</dbReference>
<sequence>MLDFIFALSGVTSKNRSRRKSMSICRRIKKVELLESRILLAGLADAEWSVLPVPADAGNGLEWRLATELSDEFNEDTIGTVADQLQKTSGVLDWNIAPDHDDSIKWVDSKPDGWLGPGATYFDKNKPASDKNYEIQNSKLIISATKVPLDQQVTNLLEPEFTRSVYTSYITSKHKFGPGTFTEALIRTSSTKVSTNFWTLSDSNETEIDVVEVYGDGNWFPRRPSSNVHIFKRGGDGGNNNSDQVHHVHQQSLAGQWTRWGVDWKSTTELDFYINGQLVRQLDLATGNNVVYNENGEVVTSANCDSLTQSTCMGTDGYNWDATSQFLNEDMRLIFDLEAHSWRGEDGIPSDADLANPSVNQMQVEWVRTYQRIVANQPASGVPIVQGSAQQGRALMVDTSGIQDPNGLGEFVYQWMRDGVNISGANASTYVLSNGDIDSTVSLQIAFIDGGGSEEFVFSDDVGPVFPRDIDSDFGDAPESFGTRFADDGPSHAATGPRLGQRRDVDPDGFPSTSATGDDDSSLSDEDGVMFGGITPNGSQAAVNVDVQQDAVNIDGQQAAVNIDGQQTASPRIDAWIDFDQSNNFTSNEKILDGVAVSGGLQTLNYDLPAGLTAGDRYARVRISSIGGLSPTGFAPDGEVEDYLISVDAPKVEAITVNGGDAQRSSLDSVTVTFDRDVEIDQSGLGAFQVLNLDTLQSVDHKVSVQMLDGRTVVDLSFTPSTSSVNEYGSLETANYKLVILSSRLSSATVSMTGDHIFGDHNPTDAFFRKYGDINGDDAVGLTDFAGFRGSFGKAVGEPGYQVGLDVDGDGRIGLKEFAAFRVSFGT</sequence>
<dbReference type="AlphaFoldDB" id="A0A5B1CMG2"/>
<organism evidence="4 5">
    <name type="scientific">Rubripirellula obstinata</name>
    <dbReference type="NCBI Taxonomy" id="406547"/>
    <lineage>
        <taxon>Bacteria</taxon>
        <taxon>Pseudomonadati</taxon>
        <taxon>Planctomycetota</taxon>
        <taxon>Planctomycetia</taxon>
        <taxon>Pirellulales</taxon>
        <taxon>Pirellulaceae</taxon>
        <taxon>Rubripirellula</taxon>
    </lineage>
</organism>
<proteinExistence type="inferred from homology"/>
<dbReference type="Gene3D" id="2.60.120.200">
    <property type="match status" value="1"/>
</dbReference>
<comment type="caution">
    <text evidence="4">The sequence shown here is derived from an EMBL/GenBank/DDBJ whole genome shotgun (WGS) entry which is preliminary data.</text>
</comment>
<keyword evidence="4" id="KW-0326">Glycosidase</keyword>
<reference evidence="4 5" key="1">
    <citation type="submission" date="2019-08" db="EMBL/GenBank/DDBJ databases">
        <title>Deep-cultivation of Planctomycetes and their phenomic and genomic characterization uncovers novel biology.</title>
        <authorList>
            <person name="Wiegand S."/>
            <person name="Jogler M."/>
            <person name="Boedeker C."/>
            <person name="Pinto D."/>
            <person name="Vollmers J."/>
            <person name="Rivas-Marin E."/>
            <person name="Kohn T."/>
            <person name="Peeters S.H."/>
            <person name="Heuer A."/>
            <person name="Rast P."/>
            <person name="Oberbeckmann S."/>
            <person name="Bunk B."/>
            <person name="Jeske O."/>
            <person name="Meyerdierks A."/>
            <person name="Storesund J.E."/>
            <person name="Kallscheuer N."/>
            <person name="Luecker S."/>
            <person name="Lage O.M."/>
            <person name="Pohl T."/>
            <person name="Merkel B.J."/>
            <person name="Hornburger P."/>
            <person name="Mueller R.-W."/>
            <person name="Bruemmer F."/>
            <person name="Labrenz M."/>
            <person name="Spormann A.M."/>
            <person name="Op Den Camp H."/>
            <person name="Overmann J."/>
            <person name="Amann R."/>
            <person name="Jetten M.S.M."/>
            <person name="Mascher T."/>
            <person name="Medema M.H."/>
            <person name="Devos D.P."/>
            <person name="Kaster A.-K."/>
            <person name="Ovreas L."/>
            <person name="Rohde M."/>
            <person name="Galperin M.Y."/>
            <person name="Jogler C."/>
        </authorList>
    </citation>
    <scope>NUCLEOTIDE SEQUENCE [LARGE SCALE GENOMIC DNA]</scope>
    <source>
        <strain evidence="4 5">LF1</strain>
    </source>
</reference>
<comment type="similarity">
    <text evidence="1">Belongs to the glycosyl hydrolase 16 family.</text>
</comment>
<dbReference type="Pfam" id="PF20009">
    <property type="entry name" value="GEVED"/>
    <property type="match status" value="1"/>
</dbReference>
<keyword evidence="5" id="KW-1185">Reference proteome</keyword>
<dbReference type="Gene3D" id="2.60.40.2700">
    <property type="match status" value="1"/>
</dbReference>
<keyword evidence="4" id="KW-0378">Hydrolase</keyword>
<dbReference type="Gene3D" id="1.10.1330.10">
    <property type="entry name" value="Dockerin domain"/>
    <property type="match status" value="1"/>
</dbReference>
<dbReference type="PROSITE" id="PS00018">
    <property type="entry name" value="EF_HAND_1"/>
    <property type="match status" value="1"/>
</dbReference>
<gene>
    <name evidence="4" type="primary">dagA</name>
    <name evidence="4" type="ORF">LF1_36390</name>
</gene>
<feature type="region of interest" description="Disordered" evidence="2">
    <location>
        <begin position="469"/>
        <end position="535"/>
    </location>
</feature>
<protein>
    <submittedName>
        <fullName evidence="4">Extracellular agarase</fullName>
        <ecNumber evidence="4">3.2.1.81</ecNumber>
    </submittedName>
</protein>
<evidence type="ECO:0000313" key="5">
    <source>
        <dbReference type="Proteomes" id="UP000322699"/>
    </source>
</evidence>